<dbReference type="AlphaFoldDB" id="A0A162YTR4"/>
<dbReference type="InterPro" id="IPR011990">
    <property type="entry name" value="TPR-like_helical_dom_sf"/>
</dbReference>
<dbReference type="SUPFAM" id="SSF48452">
    <property type="entry name" value="TPR-like"/>
    <property type="match status" value="1"/>
</dbReference>
<dbReference type="PROSITE" id="PS50181">
    <property type="entry name" value="FBOX"/>
    <property type="match status" value="1"/>
</dbReference>
<dbReference type="Gene3D" id="1.25.40.10">
    <property type="entry name" value="Tetratricopeptide repeat domain"/>
    <property type="match status" value="1"/>
</dbReference>
<keyword evidence="4" id="KW-1185">Reference proteome</keyword>
<protein>
    <submittedName>
        <fullName evidence="3">Uncharacterized protein</fullName>
    </submittedName>
</protein>
<dbReference type="InterPro" id="IPR019734">
    <property type="entry name" value="TPR_rpt"/>
</dbReference>
<dbReference type="SMART" id="SM00028">
    <property type="entry name" value="TPR"/>
    <property type="match status" value="3"/>
</dbReference>
<dbReference type="Proteomes" id="UP000076837">
    <property type="component" value="Unassembled WGS sequence"/>
</dbReference>
<reference evidence="3 4" key="1">
    <citation type="journal article" date="2016" name="Sci. Rep.">
        <title>Draft genome sequencing and secretome analysis of fungal phytopathogen Ascochyta rabiei provides insight into the necrotrophic effector repertoire.</title>
        <authorList>
            <person name="Verma S."/>
            <person name="Gazara R.K."/>
            <person name="Nizam S."/>
            <person name="Parween S."/>
            <person name="Chattopadhyay D."/>
            <person name="Verma P.K."/>
        </authorList>
    </citation>
    <scope>NUCLEOTIDE SEQUENCE [LARGE SCALE GENOMIC DNA]</scope>
    <source>
        <strain evidence="3 4">ArDII</strain>
    </source>
</reference>
<evidence type="ECO:0000256" key="1">
    <source>
        <dbReference type="ARBA" id="ARBA00022737"/>
    </source>
</evidence>
<dbReference type="PROSITE" id="PS50005">
    <property type="entry name" value="TPR"/>
    <property type="match status" value="1"/>
</dbReference>
<accession>A0A162YTR4</accession>
<dbReference type="CDD" id="cd09917">
    <property type="entry name" value="F-box_SF"/>
    <property type="match status" value="1"/>
</dbReference>
<proteinExistence type="predicted"/>
<dbReference type="PANTHER" id="PTHR22904:SF523">
    <property type="entry name" value="STRESS-INDUCED-PHOSPHOPROTEIN 1"/>
    <property type="match status" value="1"/>
</dbReference>
<dbReference type="InterPro" id="IPR032675">
    <property type="entry name" value="LRR_dom_sf"/>
</dbReference>
<dbReference type="OrthoDB" id="629492at2759"/>
<keyword evidence="1" id="KW-0677">Repeat</keyword>
<organism evidence="3 4">
    <name type="scientific">Didymella rabiei</name>
    <name type="common">Chickpea ascochyta blight fungus</name>
    <name type="synonym">Mycosphaerella rabiei</name>
    <dbReference type="NCBI Taxonomy" id="5454"/>
    <lineage>
        <taxon>Eukaryota</taxon>
        <taxon>Fungi</taxon>
        <taxon>Dikarya</taxon>
        <taxon>Ascomycota</taxon>
        <taxon>Pezizomycotina</taxon>
        <taxon>Dothideomycetes</taxon>
        <taxon>Pleosporomycetidae</taxon>
        <taxon>Pleosporales</taxon>
        <taxon>Pleosporineae</taxon>
        <taxon>Didymellaceae</taxon>
        <taxon>Ascochyta</taxon>
    </lineage>
</organism>
<dbReference type="InterPro" id="IPR036047">
    <property type="entry name" value="F-box-like_dom_sf"/>
</dbReference>
<dbReference type="Pfam" id="PF12937">
    <property type="entry name" value="F-box-like"/>
    <property type="match status" value="1"/>
</dbReference>
<name>A0A162YTR4_DIDRA</name>
<dbReference type="PANTHER" id="PTHR22904">
    <property type="entry name" value="TPR REPEAT CONTAINING PROTEIN"/>
    <property type="match status" value="1"/>
</dbReference>
<dbReference type="STRING" id="5454.A0A162YTR4"/>
<dbReference type="EMBL" id="JYNV01000283">
    <property type="protein sequence ID" value="KZM20223.1"/>
    <property type="molecule type" value="Genomic_DNA"/>
</dbReference>
<sequence length="576" mass="64311">MPRSMSPEEFQELGRRYYKLKQFDKALETLNSAIDASPTLGLHDHRAACHDKLGDYNAAVKDGRAMIKLNKQDVRGYLRTASVLEKMEKPETALGIYKYGMKNVPVDDKNFKLLQQLHDKVTRKLSPAHAVDPFSILPVEIAEMVLEYLAFNNMISCMCVSRGWRDYLAKLPRLWLHLDMSSARKPVPRSFVDKAVRRSQNRLVRLTLHRFQHMDVVQNIVRVCTSLEDLEILTLPMQTAGDSLIGIVQSAAPCLKRLVVHSDVTTSTATQILRYGSKLEHVEYRALQTYRYQADWTGPFPNLKYLRLNTPMRPTLSQLDTNQLLTLTPALQTLILTDMAQSRDHLPLQSLPLKTLVIKRVTFTTSWPVLPSTLEHLDIAAASQTDVEWNHDGAIHSSLPNLTHLTLAGFSNFTRDFFSKLLDFCAPKDELGVPQTPKPVTGTPLQHLSISGTLSHDARGLFRAPDNILSTSPRILTPSLSSLTLHDLPINDDEVEALLAHPTGLQSINFSGSKVTGASIKMLTDGLRTLKSVRMDNCAAIVGRDAIEYARARGVAVRCAMGEVGVGKGRKVRDGR</sequence>
<evidence type="ECO:0000313" key="3">
    <source>
        <dbReference type="EMBL" id="KZM20223.1"/>
    </source>
</evidence>
<dbReference type="SUPFAM" id="SSF81383">
    <property type="entry name" value="F-box domain"/>
    <property type="match status" value="1"/>
</dbReference>
<evidence type="ECO:0000313" key="4">
    <source>
        <dbReference type="Proteomes" id="UP000076837"/>
    </source>
</evidence>
<evidence type="ECO:0000256" key="2">
    <source>
        <dbReference type="ARBA" id="ARBA00022803"/>
    </source>
</evidence>
<dbReference type="SMART" id="SM00256">
    <property type="entry name" value="FBOX"/>
    <property type="match status" value="1"/>
</dbReference>
<keyword evidence="2" id="KW-0802">TPR repeat</keyword>
<gene>
    <name evidence="3" type="ORF">ST47_g8631</name>
</gene>
<dbReference type="Gene3D" id="1.20.1280.50">
    <property type="match status" value="1"/>
</dbReference>
<dbReference type="InterPro" id="IPR001810">
    <property type="entry name" value="F-box_dom"/>
</dbReference>
<comment type="caution">
    <text evidence="3">The sequence shown here is derived from an EMBL/GenBank/DDBJ whole genome shotgun (WGS) entry which is preliminary data.</text>
</comment>
<dbReference type="Gene3D" id="3.80.10.10">
    <property type="entry name" value="Ribonuclease Inhibitor"/>
    <property type="match status" value="1"/>
</dbReference>
<dbReference type="GO" id="GO:0051879">
    <property type="term" value="F:Hsp90 protein binding"/>
    <property type="evidence" value="ECO:0007669"/>
    <property type="project" value="TreeGrafter"/>
</dbReference>
<dbReference type="SUPFAM" id="SSF52047">
    <property type="entry name" value="RNI-like"/>
    <property type="match status" value="1"/>
</dbReference>